<dbReference type="PANTHER" id="PTHR11941:SF54">
    <property type="entry name" value="ENOYL-COA HYDRATASE, MITOCHONDRIAL"/>
    <property type="match status" value="1"/>
</dbReference>
<dbReference type="GO" id="GO:0006635">
    <property type="term" value="P:fatty acid beta-oxidation"/>
    <property type="evidence" value="ECO:0007669"/>
    <property type="project" value="TreeGrafter"/>
</dbReference>
<dbReference type="Proteomes" id="UP000199107">
    <property type="component" value="Unassembled WGS sequence"/>
</dbReference>
<dbReference type="Gene3D" id="3.90.226.10">
    <property type="entry name" value="2-enoyl-CoA Hydratase, Chain A, domain 1"/>
    <property type="match status" value="1"/>
</dbReference>
<dbReference type="Gene3D" id="1.10.12.10">
    <property type="entry name" value="Lyase 2-enoyl-coa Hydratase, Chain A, domain 2"/>
    <property type="match status" value="1"/>
</dbReference>
<dbReference type="InterPro" id="IPR001753">
    <property type="entry name" value="Enoyl-CoA_hydra/iso"/>
</dbReference>
<dbReference type="CDD" id="cd06558">
    <property type="entry name" value="crotonase-like"/>
    <property type="match status" value="1"/>
</dbReference>
<gene>
    <name evidence="3" type="ORF">SAMN05192555_1263</name>
</gene>
<accession>A0A1G9WZZ7</accession>
<dbReference type="GO" id="GO:0016829">
    <property type="term" value="F:lyase activity"/>
    <property type="evidence" value="ECO:0007669"/>
    <property type="project" value="UniProtKB-KW"/>
</dbReference>
<dbReference type="InterPro" id="IPR014748">
    <property type="entry name" value="Enoyl-CoA_hydra_C"/>
</dbReference>
<sequence>MSAQEKPPGYIDTSLDGGVLRIIICNEKRYNAMSLDMWKSVAKAVSDAQDNPDVRVIVLQGAGKKAFMSGADISEFKEKRSDKAQAQHYADSVNAAQSALRSSGKPTIAAIKGICMGGGMGLSLSCDLRYSTETAKFCMPAGKLGVGYAYEGIKRFVDIVGATRTAELFLTARTFSGIEAGRIGLVNEVFSEEHFDKIVDERITSMAGYAPLTMRAVKTGIRCVLQEDDAPSVAEVSRMVTACFESDDYREGQAAFKEKRKPHFQGK</sequence>
<dbReference type="SUPFAM" id="SSF52096">
    <property type="entry name" value="ClpP/crotonase"/>
    <property type="match status" value="1"/>
</dbReference>
<dbReference type="STRING" id="48727.SAMN05192555_1263"/>
<dbReference type="PANTHER" id="PTHR11941">
    <property type="entry name" value="ENOYL-COA HYDRATASE-RELATED"/>
    <property type="match status" value="1"/>
</dbReference>
<reference evidence="4" key="1">
    <citation type="submission" date="2016-10" db="EMBL/GenBank/DDBJ databases">
        <authorList>
            <person name="Varghese N."/>
            <person name="Submissions S."/>
        </authorList>
    </citation>
    <scope>NUCLEOTIDE SEQUENCE [LARGE SCALE GENOMIC DNA]</scope>
    <source>
        <strain evidence="4">AAP</strain>
    </source>
</reference>
<evidence type="ECO:0000256" key="2">
    <source>
        <dbReference type="ARBA" id="ARBA00023239"/>
    </source>
</evidence>
<evidence type="ECO:0000256" key="1">
    <source>
        <dbReference type="ARBA" id="ARBA00005254"/>
    </source>
</evidence>
<dbReference type="InterPro" id="IPR029045">
    <property type="entry name" value="ClpP/crotonase-like_dom_sf"/>
</dbReference>
<proteinExistence type="inferred from homology"/>
<dbReference type="Pfam" id="PF00378">
    <property type="entry name" value="ECH_1"/>
    <property type="match status" value="1"/>
</dbReference>
<comment type="similarity">
    <text evidence="1">Belongs to the enoyl-CoA hydratase/isomerase family.</text>
</comment>
<evidence type="ECO:0000313" key="4">
    <source>
        <dbReference type="Proteomes" id="UP000199107"/>
    </source>
</evidence>
<dbReference type="EMBL" id="FNGH01000026">
    <property type="protein sequence ID" value="SDM90027.1"/>
    <property type="molecule type" value="Genomic_DNA"/>
</dbReference>
<evidence type="ECO:0000313" key="3">
    <source>
        <dbReference type="EMBL" id="SDM90027.1"/>
    </source>
</evidence>
<keyword evidence="2" id="KW-0456">Lyase</keyword>
<dbReference type="OrthoDB" id="9807606at2"/>
<dbReference type="AlphaFoldDB" id="A0A1G9WZZ7"/>
<name>A0A1G9WZZ7_9GAMM</name>
<dbReference type="RefSeq" id="WP_089660709.1">
    <property type="nucleotide sequence ID" value="NZ_FNGH01000026.1"/>
</dbReference>
<protein>
    <submittedName>
        <fullName evidence="3">Enoyl-CoA hydratase/carnithine racemase</fullName>
    </submittedName>
</protein>
<organism evidence="3 4">
    <name type="scientific">Franzmannia pantelleriensis</name>
    <dbReference type="NCBI Taxonomy" id="48727"/>
    <lineage>
        <taxon>Bacteria</taxon>
        <taxon>Pseudomonadati</taxon>
        <taxon>Pseudomonadota</taxon>
        <taxon>Gammaproteobacteria</taxon>
        <taxon>Oceanospirillales</taxon>
        <taxon>Halomonadaceae</taxon>
        <taxon>Franzmannia</taxon>
    </lineage>
</organism>
<dbReference type="NCBIfam" id="NF004781">
    <property type="entry name" value="PRK06127.1"/>
    <property type="match status" value="1"/>
</dbReference>
<keyword evidence="4" id="KW-1185">Reference proteome</keyword>